<evidence type="ECO:0000313" key="2">
    <source>
        <dbReference type="Proteomes" id="UP000007110"/>
    </source>
</evidence>
<name>A0A7M7NA23_STRPU</name>
<reference evidence="2" key="1">
    <citation type="submission" date="2015-02" db="EMBL/GenBank/DDBJ databases">
        <title>Genome sequencing for Strongylocentrotus purpuratus.</title>
        <authorList>
            <person name="Murali S."/>
            <person name="Liu Y."/>
            <person name="Vee V."/>
            <person name="English A."/>
            <person name="Wang M."/>
            <person name="Skinner E."/>
            <person name="Han Y."/>
            <person name="Muzny D.M."/>
            <person name="Worley K.C."/>
            <person name="Gibbs R.A."/>
        </authorList>
    </citation>
    <scope>NUCLEOTIDE SEQUENCE</scope>
</reference>
<dbReference type="Proteomes" id="UP000007110">
    <property type="component" value="Unassembled WGS sequence"/>
</dbReference>
<reference evidence="1" key="2">
    <citation type="submission" date="2021-01" db="UniProtKB">
        <authorList>
            <consortium name="EnsemblMetazoa"/>
        </authorList>
    </citation>
    <scope>IDENTIFICATION</scope>
</reference>
<sequence>MVAAWKGAIGGMGNFVLGNNHFCRDTVPPSTGVVQNSPSWEEIYIEKGNASAGGETMFRDPARLSNDVTTYDTRGLIDLSEKKVEDVIAEITGKRGLNTRSHAPGEKIDCPILILKYSRATGTKHCTEFLESLVPEVRKHLCGYPIMVVTFADSISNREEILGDITGAGIEKRSVFFIENYTNVNHGMDSKKHIALLKILEACIKRADDNISFRWLAEKETRKWPYY</sequence>
<dbReference type="GeneID" id="105444207"/>
<protein>
    <submittedName>
        <fullName evidence="1">Uncharacterized protein</fullName>
    </submittedName>
</protein>
<accession>A0A7M7NA23</accession>
<proteinExistence type="predicted"/>
<dbReference type="RefSeq" id="XP_030833478.1">
    <property type="nucleotide sequence ID" value="XM_030977618.1"/>
</dbReference>
<dbReference type="InParanoid" id="A0A7M7NA23"/>
<keyword evidence="2" id="KW-1185">Reference proteome</keyword>
<dbReference type="EnsemblMetazoa" id="XM_030977618">
    <property type="protein sequence ID" value="XP_030833478"/>
    <property type="gene ID" value="LOC105444207"/>
</dbReference>
<evidence type="ECO:0000313" key="1">
    <source>
        <dbReference type="EnsemblMetazoa" id="XP_030833478"/>
    </source>
</evidence>
<dbReference type="AlphaFoldDB" id="A0A7M7NA23"/>
<organism evidence="1 2">
    <name type="scientific">Strongylocentrotus purpuratus</name>
    <name type="common">Purple sea urchin</name>
    <dbReference type="NCBI Taxonomy" id="7668"/>
    <lineage>
        <taxon>Eukaryota</taxon>
        <taxon>Metazoa</taxon>
        <taxon>Echinodermata</taxon>
        <taxon>Eleutherozoa</taxon>
        <taxon>Echinozoa</taxon>
        <taxon>Echinoidea</taxon>
        <taxon>Euechinoidea</taxon>
        <taxon>Echinacea</taxon>
        <taxon>Camarodonta</taxon>
        <taxon>Echinidea</taxon>
        <taxon>Strongylocentrotidae</taxon>
        <taxon>Strongylocentrotus</taxon>
    </lineage>
</organism>
<dbReference type="KEGG" id="spu:105444207"/>